<feature type="compositionally biased region" description="Basic and acidic residues" evidence="3">
    <location>
        <begin position="37"/>
        <end position="70"/>
    </location>
</feature>
<evidence type="ECO:0000256" key="2">
    <source>
        <dbReference type="SAM" id="Coils"/>
    </source>
</evidence>
<feature type="region of interest" description="Disordered" evidence="3">
    <location>
        <begin position="137"/>
        <end position="157"/>
    </location>
</feature>
<gene>
    <name evidence="4" type="ORF">GSOID_T00004973001</name>
</gene>
<accession>E4XA66</accession>
<dbReference type="GO" id="GO:0023052">
    <property type="term" value="P:signaling"/>
    <property type="evidence" value="ECO:0007669"/>
    <property type="project" value="InterPro"/>
</dbReference>
<dbReference type="OrthoDB" id="10036956at2759"/>
<evidence type="ECO:0000313" key="5">
    <source>
        <dbReference type="Proteomes" id="UP000001307"/>
    </source>
</evidence>
<feature type="compositionally biased region" description="Basic and acidic residues" evidence="3">
    <location>
        <begin position="376"/>
        <end position="386"/>
    </location>
</feature>
<dbReference type="InParanoid" id="E4XA66"/>
<dbReference type="InterPro" id="IPR005026">
    <property type="entry name" value="SAPAP"/>
</dbReference>
<feature type="coiled-coil region" evidence="2">
    <location>
        <begin position="222"/>
        <end position="249"/>
    </location>
</feature>
<reference evidence="4" key="1">
    <citation type="journal article" date="2010" name="Science">
        <title>Plasticity of animal genome architecture unmasked by rapid evolution of a pelagic tunicate.</title>
        <authorList>
            <person name="Denoeud F."/>
            <person name="Henriet S."/>
            <person name="Mungpakdee S."/>
            <person name="Aury J.M."/>
            <person name="Da Silva C."/>
            <person name="Brinkmann H."/>
            <person name="Mikhaleva J."/>
            <person name="Olsen L.C."/>
            <person name="Jubin C."/>
            <person name="Canestro C."/>
            <person name="Bouquet J.M."/>
            <person name="Danks G."/>
            <person name="Poulain J."/>
            <person name="Campsteijn C."/>
            <person name="Adamski M."/>
            <person name="Cross I."/>
            <person name="Yadetie F."/>
            <person name="Muffato M."/>
            <person name="Louis A."/>
            <person name="Butcher S."/>
            <person name="Tsagkogeorga G."/>
            <person name="Konrad A."/>
            <person name="Singh S."/>
            <person name="Jensen M.F."/>
            <person name="Cong E.H."/>
            <person name="Eikeseth-Otteraa H."/>
            <person name="Noel B."/>
            <person name="Anthouard V."/>
            <person name="Porcel B.M."/>
            <person name="Kachouri-Lafond R."/>
            <person name="Nishino A."/>
            <person name="Ugolini M."/>
            <person name="Chourrout P."/>
            <person name="Nishida H."/>
            <person name="Aasland R."/>
            <person name="Huzurbazar S."/>
            <person name="Westhof E."/>
            <person name="Delsuc F."/>
            <person name="Lehrach H."/>
            <person name="Reinhardt R."/>
            <person name="Weissenbach J."/>
            <person name="Roy S.W."/>
            <person name="Artiguenave F."/>
            <person name="Postlethwait J.H."/>
            <person name="Manak J.R."/>
            <person name="Thompson E.M."/>
            <person name="Jaillon O."/>
            <person name="Du Pasquier L."/>
            <person name="Boudinot P."/>
            <person name="Liberles D.A."/>
            <person name="Volff J.N."/>
            <person name="Philippe H."/>
            <person name="Lenhard B."/>
            <person name="Roest Crollius H."/>
            <person name="Wincker P."/>
            <person name="Chourrout D."/>
        </authorList>
    </citation>
    <scope>NUCLEOTIDE SEQUENCE [LARGE SCALE GENOMIC DNA]</scope>
</reference>
<dbReference type="Pfam" id="PF03359">
    <property type="entry name" value="GKAP"/>
    <property type="match status" value="1"/>
</dbReference>
<evidence type="ECO:0000256" key="1">
    <source>
        <dbReference type="ARBA" id="ARBA00008839"/>
    </source>
</evidence>
<feature type="compositionally biased region" description="Basic residues" evidence="3">
    <location>
        <begin position="356"/>
        <end position="367"/>
    </location>
</feature>
<sequence length="410" mass="45614">MGARSSKPQPSARVSDSNKWFNSLFKGLKRSKSSRKTSKDSRSSRRVSQDRSVFAEEKSLEKNDEMRPDADINANEVEAASPNKRPSNTSEEENVRDAPDDSKLTVADLSVSLPLPKEASPIHNEEELYEQNLDDSMSRPLTHDHVPPIDSAKLTPRSYDDIPVGTVFAFEKTSDSANTSPVCVSARRISRNCAKSQSSDRALSNEMIASSATAEVEQSVELKEKNKIHEKAEELLKKLNSTISDILAAAVEIEAFLDTHTDIPQDISDEITAVVGGCRLLCQDKLGKQFRNLCLKAKGELPLKKDEVAPPTEEDLVGFWELVNIQVDHMKEKCENIKKLKEKQWQVEVKQAAPKKVVKKKAGKTPAKKTAAQIEAQKKRDEERKARFAALRAKKSELARKDEPDDGGIL</sequence>
<feature type="region of interest" description="Disordered" evidence="3">
    <location>
        <begin position="1"/>
        <end position="20"/>
    </location>
</feature>
<feature type="compositionally biased region" description="Basic and acidic residues" evidence="3">
    <location>
        <begin position="93"/>
        <end position="103"/>
    </location>
</feature>
<name>E4XA66_OIKDI</name>
<comment type="similarity">
    <text evidence="1">Belongs to the SAPAP family.</text>
</comment>
<dbReference type="EMBL" id="FN653031">
    <property type="protein sequence ID" value="CBY08406.1"/>
    <property type="molecule type" value="Genomic_DNA"/>
</dbReference>
<keyword evidence="2" id="KW-0175">Coiled coil</keyword>
<evidence type="ECO:0008006" key="6">
    <source>
        <dbReference type="Google" id="ProtNLM"/>
    </source>
</evidence>
<dbReference type="GO" id="GO:0099572">
    <property type="term" value="C:postsynaptic specialization"/>
    <property type="evidence" value="ECO:0007669"/>
    <property type="project" value="TreeGrafter"/>
</dbReference>
<feature type="region of interest" description="Disordered" evidence="3">
    <location>
        <begin position="355"/>
        <end position="386"/>
    </location>
</feature>
<evidence type="ECO:0000256" key="3">
    <source>
        <dbReference type="SAM" id="MobiDB-lite"/>
    </source>
</evidence>
<dbReference type="GO" id="GO:0098978">
    <property type="term" value="C:glutamatergic synapse"/>
    <property type="evidence" value="ECO:0007669"/>
    <property type="project" value="TreeGrafter"/>
</dbReference>
<dbReference type="AlphaFoldDB" id="E4XA66"/>
<dbReference type="PANTHER" id="PTHR12353:SF31">
    <property type="entry name" value="LD44824P"/>
    <property type="match status" value="1"/>
</dbReference>
<feature type="compositionally biased region" description="Basic residues" evidence="3">
    <location>
        <begin position="27"/>
        <end position="36"/>
    </location>
</feature>
<dbReference type="GO" id="GO:0060090">
    <property type="term" value="F:molecular adaptor activity"/>
    <property type="evidence" value="ECO:0007669"/>
    <property type="project" value="TreeGrafter"/>
</dbReference>
<dbReference type="Proteomes" id="UP000001307">
    <property type="component" value="Unassembled WGS sequence"/>
</dbReference>
<protein>
    <recommendedName>
        <fullName evidence="6">Disks large-associated protein 5</fullName>
    </recommendedName>
</protein>
<proteinExistence type="inferred from homology"/>
<keyword evidence="5" id="KW-1185">Reference proteome</keyword>
<dbReference type="PANTHER" id="PTHR12353">
    <property type="entry name" value="DISKS LARGE-ASSOCIATED PROTEIN DAP SAP90/PSD-95-ASSOCIATED PROTEIN"/>
    <property type="match status" value="1"/>
</dbReference>
<feature type="region of interest" description="Disordered" evidence="3">
    <location>
        <begin position="25"/>
        <end position="124"/>
    </location>
</feature>
<evidence type="ECO:0000313" key="4">
    <source>
        <dbReference type="EMBL" id="CBY08406.1"/>
    </source>
</evidence>
<organism evidence="4">
    <name type="scientific">Oikopleura dioica</name>
    <name type="common">Tunicate</name>
    <dbReference type="NCBI Taxonomy" id="34765"/>
    <lineage>
        <taxon>Eukaryota</taxon>
        <taxon>Metazoa</taxon>
        <taxon>Chordata</taxon>
        <taxon>Tunicata</taxon>
        <taxon>Appendicularia</taxon>
        <taxon>Copelata</taxon>
        <taxon>Oikopleuridae</taxon>
        <taxon>Oikopleura</taxon>
    </lineage>
</organism>